<dbReference type="InParanoid" id="A0A251UU27"/>
<reference evidence="5" key="2">
    <citation type="submission" date="2017-02" db="EMBL/GenBank/DDBJ databases">
        <title>Sunflower complete genome.</title>
        <authorList>
            <person name="Langlade N."/>
            <person name="Munos S."/>
        </authorList>
    </citation>
    <scope>NUCLEOTIDE SEQUENCE [LARGE SCALE GENOMIC DNA]</scope>
    <source>
        <tissue evidence="5">Leaves</tissue>
    </source>
</reference>
<comment type="similarity">
    <text evidence="1">Belongs to the heme-copper respiratory oxidase family.</text>
</comment>
<dbReference type="EMBL" id="MNCJ02000320">
    <property type="protein sequence ID" value="KAF5807470.1"/>
    <property type="molecule type" value="Genomic_DNA"/>
</dbReference>
<keyword evidence="1" id="KW-0813">Transport</keyword>
<dbReference type="InterPro" id="IPR023616">
    <property type="entry name" value="Cyt_c_oxase-like_su1_dom"/>
</dbReference>
<evidence type="ECO:0000313" key="4">
    <source>
        <dbReference type="EMBL" id="KAF5807470.1"/>
    </source>
</evidence>
<keyword evidence="6" id="KW-1185">Reference proteome</keyword>
<keyword evidence="1 2" id="KW-0472">Membrane</keyword>
<evidence type="ECO:0000259" key="3">
    <source>
        <dbReference type="PROSITE" id="PS50855"/>
    </source>
</evidence>
<keyword evidence="1" id="KW-0479">Metal-binding</keyword>
<keyword evidence="1" id="KW-0349">Heme</keyword>
<evidence type="ECO:0000256" key="2">
    <source>
        <dbReference type="SAM" id="Phobius"/>
    </source>
</evidence>
<evidence type="ECO:0000313" key="6">
    <source>
        <dbReference type="Proteomes" id="UP000215914"/>
    </source>
</evidence>
<reference evidence="4 6" key="1">
    <citation type="journal article" date="2017" name="Nature">
        <title>The sunflower genome provides insights into oil metabolism, flowering and Asterid evolution.</title>
        <authorList>
            <person name="Badouin H."/>
            <person name="Gouzy J."/>
            <person name="Grassa C.J."/>
            <person name="Murat F."/>
            <person name="Staton S.E."/>
            <person name="Cottret L."/>
            <person name="Lelandais-Briere C."/>
            <person name="Owens G.L."/>
            <person name="Carrere S."/>
            <person name="Mayjonade B."/>
            <person name="Legrand L."/>
            <person name="Gill N."/>
            <person name="Kane N.C."/>
            <person name="Bowers J.E."/>
            <person name="Hubner S."/>
            <person name="Bellec A."/>
            <person name="Berard A."/>
            <person name="Berges H."/>
            <person name="Blanchet N."/>
            <person name="Boniface M.C."/>
            <person name="Brunel D."/>
            <person name="Catrice O."/>
            <person name="Chaidir N."/>
            <person name="Claudel C."/>
            <person name="Donnadieu C."/>
            <person name="Faraut T."/>
            <person name="Fievet G."/>
            <person name="Helmstetter N."/>
            <person name="King M."/>
            <person name="Knapp S.J."/>
            <person name="Lai Z."/>
            <person name="Le Paslier M.C."/>
            <person name="Lippi Y."/>
            <person name="Lorenzon L."/>
            <person name="Mandel J.R."/>
            <person name="Marage G."/>
            <person name="Marchand G."/>
            <person name="Marquand E."/>
            <person name="Bret-Mestries E."/>
            <person name="Morien E."/>
            <person name="Nambeesan S."/>
            <person name="Nguyen T."/>
            <person name="Pegot-Espagnet P."/>
            <person name="Pouilly N."/>
            <person name="Raftis F."/>
            <person name="Sallet E."/>
            <person name="Schiex T."/>
            <person name="Thomas J."/>
            <person name="Vandecasteele C."/>
            <person name="Vares D."/>
            <person name="Vear F."/>
            <person name="Vautrin S."/>
            <person name="Crespi M."/>
            <person name="Mangin B."/>
            <person name="Burke J.M."/>
            <person name="Salse J."/>
            <person name="Munos S."/>
            <person name="Vincourt P."/>
            <person name="Rieseberg L.H."/>
            <person name="Langlade N.B."/>
        </authorList>
    </citation>
    <scope>NUCLEOTIDE SEQUENCE [LARGE SCALE GENOMIC DNA]</scope>
    <source>
        <strain evidence="6">cv. SF193</strain>
        <tissue evidence="4">Leaves</tissue>
    </source>
</reference>
<dbReference type="InterPro" id="IPR036927">
    <property type="entry name" value="Cyt_c_oxase-like_su1_sf"/>
</dbReference>
<dbReference type="GO" id="GO:0046872">
    <property type="term" value="F:metal ion binding"/>
    <property type="evidence" value="ECO:0007669"/>
    <property type="project" value="UniProtKB-KW"/>
</dbReference>
<keyword evidence="1" id="KW-0408">Iron</keyword>
<feature type="domain" description="Cytochrome oxidase subunit I profile" evidence="3">
    <location>
        <begin position="8"/>
        <end position="116"/>
    </location>
</feature>
<dbReference type="PRINTS" id="PR01165">
    <property type="entry name" value="CYCOXIDASEI"/>
</dbReference>
<sequence>MEENFFNLHYTYYVVAHFHYVLSMGVVFALFAGFHYCVGKIFGQTYLKTLGQVHFWITVFGVNLTFFPMHFLGLSGMPRHIRDYLDAYAGWNSLSSSASYISVVEICRFFVAITIT</sequence>
<dbReference type="AlphaFoldDB" id="A0A251UU27"/>
<dbReference type="EC" id="7.1.1.9" evidence="1"/>
<keyword evidence="1" id="KW-0249">Electron transport</keyword>
<dbReference type="Gene3D" id="1.20.210.10">
    <property type="entry name" value="Cytochrome c oxidase-like, subunit I domain"/>
    <property type="match status" value="1"/>
</dbReference>
<protein>
    <recommendedName>
        <fullName evidence="1">Cytochrome c oxidase subunit 1</fullName>
        <ecNumber evidence="1">7.1.1.9</ecNumber>
    </recommendedName>
</protein>
<comment type="function">
    <text evidence="1">Component of the cytochrome c oxidase, the last enzyme in the mitochondrial electron transport chain which drives oxidative phosphorylation. The respiratory chain contains 3 multisubunit complexes succinate dehydrogenase (complex II, CII), ubiquinol-cytochrome c oxidoreductase (cytochrome b-c1 complex, complex III, CIII) and cytochrome c oxidase (complex IV, CIV), that cooperate to transfer electrons derived from NADH and succinate to molecular oxygen, creating an electrochemical gradient over the inner membrane that drives transmembrane transport and the ATP synthase. Cytochrome c oxidase is the component of the respiratory chain that catalyzes the reduction of oxygen to water. Electrons originating from reduced cytochrome c in the intermembrane space (IMS) are transferred via the dinuclear copper A center (CU(A)) of subunit 2 and heme A of subunit 1 to the active site in subunit 1, a binuclear center (BNC) formed by heme A3 and copper B (CU(B)). The BNC reduces molecular oxygen to 2 water molecules using 4 electrons from cytochrome c in the IMS and 4 protons from the mitochondrial matrix.</text>
</comment>
<feature type="transmembrane region" description="Helical" evidence="2">
    <location>
        <begin position="12"/>
        <end position="34"/>
    </location>
</feature>
<dbReference type="GO" id="GO:0020037">
    <property type="term" value="F:heme binding"/>
    <property type="evidence" value="ECO:0007669"/>
    <property type="project" value="InterPro"/>
</dbReference>
<dbReference type="Proteomes" id="UP000215914">
    <property type="component" value="Chromosome 5"/>
</dbReference>
<comment type="pathway">
    <text evidence="1">Energy metabolism; oxidative phosphorylation.</text>
</comment>
<feature type="transmembrane region" description="Helical" evidence="2">
    <location>
        <begin position="54"/>
        <end position="74"/>
    </location>
</feature>
<dbReference type="GO" id="GO:0004129">
    <property type="term" value="F:cytochrome-c oxidase activity"/>
    <property type="evidence" value="ECO:0007669"/>
    <property type="project" value="UniProtKB-EC"/>
</dbReference>
<dbReference type="EMBL" id="CM007894">
    <property type="protein sequence ID" value="OTG26533.1"/>
    <property type="molecule type" value="Genomic_DNA"/>
</dbReference>
<dbReference type="Pfam" id="PF00115">
    <property type="entry name" value="COX1"/>
    <property type="match status" value="1"/>
</dbReference>
<dbReference type="SUPFAM" id="SSF81442">
    <property type="entry name" value="Cytochrome c oxidase subunit I-like"/>
    <property type="match status" value="1"/>
</dbReference>
<accession>A0A251UU27</accession>
<evidence type="ECO:0000256" key="1">
    <source>
        <dbReference type="RuleBase" id="RU000369"/>
    </source>
</evidence>
<dbReference type="PROSITE" id="PS50855">
    <property type="entry name" value="COX1"/>
    <property type="match status" value="1"/>
</dbReference>
<dbReference type="InterPro" id="IPR000883">
    <property type="entry name" value="Cyt_C_Oxase_1"/>
</dbReference>
<dbReference type="GO" id="GO:0006119">
    <property type="term" value="P:oxidative phosphorylation"/>
    <property type="evidence" value="ECO:0007669"/>
    <property type="project" value="UniProtKB-UniPathway"/>
</dbReference>
<dbReference type="UniPathway" id="UPA00705"/>
<keyword evidence="2" id="KW-1133">Transmembrane helix</keyword>
<comment type="catalytic activity">
    <reaction evidence="1">
        <text>4 Fe(II)-[cytochrome c] + O2 + 8 H(+)(in) = 4 Fe(III)-[cytochrome c] + 2 H2O + 4 H(+)(out)</text>
        <dbReference type="Rhea" id="RHEA:11436"/>
        <dbReference type="Rhea" id="RHEA-COMP:10350"/>
        <dbReference type="Rhea" id="RHEA-COMP:14399"/>
        <dbReference type="ChEBI" id="CHEBI:15377"/>
        <dbReference type="ChEBI" id="CHEBI:15378"/>
        <dbReference type="ChEBI" id="CHEBI:15379"/>
        <dbReference type="ChEBI" id="CHEBI:29033"/>
        <dbReference type="ChEBI" id="CHEBI:29034"/>
        <dbReference type="EC" id="7.1.1.9"/>
    </reaction>
</comment>
<dbReference type="STRING" id="4232.A0A251UU27"/>
<keyword evidence="1" id="KW-0679">Respiratory chain</keyword>
<keyword evidence="1" id="KW-0496">Mitochondrion</keyword>
<dbReference type="PANTHER" id="PTHR10422">
    <property type="entry name" value="CYTOCHROME C OXIDASE SUBUNIT 1"/>
    <property type="match status" value="1"/>
</dbReference>
<reference evidence="4" key="3">
    <citation type="submission" date="2020-06" db="EMBL/GenBank/DDBJ databases">
        <title>Helianthus annuus Genome sequencing and assembly Release 2.</title>
        <authorList>
            <person name="Gouzy J."/>
            <person name="Langlade N."/>
            <person name="Munos S."/>
        </authorList>
    </citation>
    <scope>NUCLEOTIDE SEQUENCE</scope>
    <source>
        <tissue evidence="4">Leaves</tissue>
    </source>
</reference>
<dbReference type="PANTHER" id="PTHR10422:SF18">
    <property type="entry name" value="CYTOCHROME C OXIDASE SUBUNIT 1"/>
    <property type="match status" value="1"/>
</dbReference>
<keyword evidence="1 2" id="KW-0812">Transmembrane</keyword>
<dbReference type="GO" id="GO:0005743">
    <property type="term" value="C:mitochondrial inner membrane"/>
    <property type="evidence" value="ECO:0007669"/>
    <property type="project" value="UniProtKB-SubCell"/>
</dbReference>
<evidence type="ECO:0000313" key="5">
    <source>
        <dbReference type="EMBL" id="OTG26533.1"/>
    </source>
</evidence>
<organism evidence="5 6">
    <name type="scientific">Helianthus annuus</name>
    <name type="common">Common sunflower</name>
    <dbReference type="NCBI Taxonomy" id="4232"/>
    <lineage>
        <taxon>Eukaryota</taxon>
        <taxon>Viridiplantae</taxon>
        <taxon>Streptophyta</taxon>
        <taxon>Embryophyta</taxon>
        <taxon>Tracheophyta</taxon>
        <taxon>Spermatophyta</taxon>
        <taxon>Magnoliopsida</taxon>
        <taxon>eudicotyledons</taxon>
        <taxon>Gunneridae</taxon>
        <taxon>Pentapetalae</taxon>
        <taxon>asterids</taxon>
        <taxon>campanulids</taxon>
        <taxon>Asterales</taxon>
        <taxon>Asteraceae</taxon>
        <taxon>Asteroideae</taxon>
        <taxon>Heliantheae alliance</taxon>
        <taxon>Heliantheae</taxon>
        <taxon>Helianthus</taxon>
    </lineage>
</organism>
<gene>
    <name evidence="5" type="ORF">HannXRQ_Chr05g0159721</name>
    <name evidence="4" type="ORF">HanXRQr2_Chr05g0234081</name>
</gene>
<dbReference type="Gramene" id="mRNA:HanXRQr2_Chr05g0234081">
    <property type="protein sequence ID" value="CDS:HanXRQr2_Chr05g0234081.1"/>
    <property type="gene ID" value="HanXRQr2_Chr05g0234081"/>
</dbReference>
<comment type="subcellular location">
    <subcellularLocation>
        <location evidence="1">Mitochondrion inner membrane</location>
        <topology evidence="1">Multi-pass membrane protein</topology>
    </subcellularLocation>
</comment>
<keyword evidence="1" id="KW-0186">Copper</keyword>
<keyword evidence="1" id="KW-0999">Mitochondrion inner membrane</keyword>
<name>A0A251UU27_HELAN</name>
<proteinExistence type="inferred from homology"/>